<proteinExistence type="predicted"/>
<keyword evidence="3" id="KW-1185">Reference proteome</keyword>
<evidence type="ECO:0000313" key="3">
    <source>
        <dbReference type="Proteomes" id="UP001586593"/>
    </source>
</evidence>
<protein>
    <recommendedName>
        <fullName evidence="1">Thioesterase domain-containing protein</fullName>
    </recommendedName>
</protein>
<dbReference type="InterPro" id="IPR029069">
    <property type="entry name" value="HotDog_dom_sf"/>
</dbReference>
<sequence>MENLKSLAEELASIPWSDRLLQDEGLVLTVPESRRQQRSVRVDIRTDAAFRQLLNTEDAIPLYLVLYRPPSPQEQPSGPQKGPVTEVLGIIRLGAGVSGFPNVCHGGIVGTLLDEIMGELITVNLKHRTIPSLSFMTAYLNITYLRPVRAPSAVLARARLVRLEARRKLRAVATIEDGNKTVLAKAEALFVGVSTRL</sequence>
<dbReference type="InterPro" id="IPR006683">
    <property type="entry name" value="Thioestr_dom"/>
</dbReference>
<feature type="domain" description="Thioesterase" evidence="1">
    <location>
        <begin position="102"/>
        <end position="166"/>
    </location>
</feature>
<dbReference type="Gene3D" id="3.10.129.10">
    <property type="entry name" value="Hotdog Thioesterase"/>
    <property type="match status" value="1"/>
</dbReference>
<dbReference type="SUPFAM" id="SSF54637">
    <property type="entry name" value="Thioesterase/thiol ester dehydrase-isomerase"/>
    <property type="match status" value="1"/>
</dbReference>
<evidence type="ECO:0000259" key="1">
    <source>
        <dbReference type="Pfam" id="PF03061"/>
    </source>
</evidence>
<accession>A0ABR3WFL4</accession>
<dbReference type="PANTHER" id="PTHR47260">
    <property type="entry name" value="UPF0644 PROTEIN PB2B4.06"/>
    <property type="match status" value="1"/>
</dbReference>
<comment type="caution">
    <text evidence="2">The sequence shown here is derived from an EMBL/GenBank/DDBJ whole genome shotgun (WGS) entry which is preliminary data.</text>
</comment>
<dbReference type="Proteomes" id="UP001586593">
    <property type="component" value="Unassembled WGS sequence"/>
</dbReference>
<reference evidence="2 3" key="1">
    <citation type="journal article" date="2024" name="Commun. Biol.">
        <title>Comparative genomic analysis of thermophilic fungi reveals convergent evolutionary adaptations and gene losses.</title>
        <authorList>
            <person name="Steindorff A.S."/>
            <person name="Aguilar-Pontes M.V."/>
            <person name="Robinson A.J."/>
            <person name="Andreopoulos B."/>
            <person name="LaButti K."/>
            <person name="Kuo A."/>
            <person name="Mondo S."/>
            <person name="Riley R."/>
            <person name="Otillar R."/>
            <person name="Haridas S."/>
            <person name="Lipzen A."/>
            <person name="Grimwood J."/>
            <person name="Schmutz J."/>
            <person name="Clum A."/>
            <person name="Reid I.D."/>
            <person name="Moisan M.C."/>
            <person name="Butler G."/>
            <person name="Nguyen T.T.M."/>
            <person name="Dewar K."/>
            <person name="Conant G."/>
            <person name="Drula E."/>
            <person name="Henrissat B."/>
            <person name="Hansel C."/>
            <person name="Singer S."/>
            <person name="Hutchinson M.I."/>
            <person name="de Vries R.P."/>
            <person name="Natvig D.O."/>
            <person name="Powell A.J."/>
            <person name="Tsang A."/>
            <person name="Grigoriev I.V."/>
        </authorList>
    </citation>
    <scope>NUCLEOTIDE SEQUENCE [LARGE SCALE GENOMIC DNA]</scope>
    <source>
        <strain evidence="2 3">ATCC 24622</strain>
    </source>
</reference>
<gene>
    <name evidence="2" type="ORF">VTK73DRAFT_7226</name>
</gene>
<dbReference type="InterPro" id="IPR052061">
    <property type="entry name" value="PTE-AB_protein"/>
</dbReference>
<dbReference type="PANTHER" id="PTHR47260:SF6">
    <property type="entry name" value="THIOESTERASE DOMAIN-CONTAINING PROTEIN"/>
    <property type="match status" value="1"/>
</dbReference>
<dbReference type="CDD" id="cd03443">
    <property type="entry name" value="PaaI_thioesterase"/>
    <property type="match status" value="1"/>
</dbReference>
<evidence type="ECO:0000313" key="2">
    <source>
        <dbReference type="EMBL" id="KAL1860642.1"/>
    </source>
</evidence>
<dbReference type="EMBL" id="JAZHXJ010000448">
    <property type="protein sequence ID" value="KAL1860642.1"/>
    <property type="molecule type" value="Genomic_DNA"/>
</dbReference>
<organism evidence="2 3">
    <name type="scientific">Phialemonium thermophilum</name>
    <dbReference type="NCBI Taxonomy" id="223376"/>
    <lineage>
        <taxon>Eukaryota</taxon>
        <taxon>Fungi</taxon>
        <taxon>Dikarya</taxon>
        <taxon>Ascomycota</taxon>
        <taxon>Pezizomycotina</taxon>
        <taxon>Sordariomycetes</taxon>
        <taxon>Sordariomycetidae</taxon>
        <taxon>Cephalothecales</taxon>
        <taxon>Cephalothecaceae</taxon>
        <taxon>Phialemonium</taxon>
    </lineage>
</organism>
<dbReference type="Pfam" id="PF03061">
    <property type="entry name" value="4HBT"/>
    <property type="match status" value="1"/>
</dbReference>
<name>A0ABR3WFL4_9PEZI</name>